<name>A0A645BA23_9ZZZZ</name>
<gene>
    <name evidence="1" type="ORF">SDC9_109151</name>
</gene>
<proteinExistence type="predicted"/>
<evidence type="ECO:0000313" key="1">
    <source>
        <dbReference type="EMBL" id="MPM62285.1"/>
    </source>
</evidence>
<reference evidence="1" key="1">
    <citation type="submission" date="2019-08" db="EMBL/GenBank/DDBJ databases">
        <authorList>
            <person name="Kucharzyk K."/>
            <person name="Murdoch R.W."/>
            <person name="Higgins S."/>
            <person name="Loffler F."/>
        </authorList>
    </citation>
    <scope>NUCLEOTIDE SEQUENCE</scope>
</reference>
<accession>A0A645BA23</accession>
<sequence length="122" mass="12941">MICYDQFHPVGVQGNQHGGRGPLSGMELSIWDLRQAFVIPNGTHHGGTGCAGEIRQAGCGGVFAVGLGKGYDMGVKVRGGKVHRLLQFAGNVLVADDAVHCSRLERRDLGIPVELHNLELAA</sequence>
<comment type="caution">
    <text evidence="1">The sequence shown here is derived from an EMBL/GenBank/DDBJ whole genome shotgun (WGS) entry which is preliminary data.</text>
</comment>
<organism evidence="1">
    <name type="scientific">bioreactor metagenome</name>
    <dbReference type="NCBI Taxonomy" id="1076179"/>
    <lineage>
        <taxon>unclassified sequences</taxon>
        <taxon>metagenomes</taxon>
        <taxon>ecological metagenomes</taxon>
    </lineage>
</organism>
<protein>
    <submittedName>
        <fullName evidence="1">Uncharacterized protein</fullName>
    </submittedName>
</protein>
<dbReference type="EMBL" id="VSSQ01018788">
    <property type="protein sequence ID" value="MPM62285.1"/>
    <property type="molecule type" value="Genomic_DNA"/>
</dbReference>
<dbReference type="AlphaFoldDB" id="A0A645BA23"/>